<name>A0AAW1WY25_RUBAR</name>
<gene>
    <name evidence="1" type="ORF">M0R45_026410</name>
</gene>
<dbReference type="AlphaFoldDB" id="A0AAW1WY25"/>
<accession>A0AAW1WY25</accession>
<evidence type="ECO:0000313" key="2">
    <source>
        <dbReference type="Proteomes" id="UP001457282"/>
    </source>
</evidence>
<sequence>MFLTSVLPVSLGIGLRSATALKSTAALQLKGRRSLRLLCIRKFLAAFFYLWTEGARAEGAHGVAGQIWAGAGAGMVELDYCGYGFDVGDLVVVIRNGREQPRVWAVMVYEYVGRPRGRQLEDEDELKRSCWIDEAWWLMAKARSQGRLRQNGGKGERAVKNAC</sequence>
<keyword evidence="2" id="KW-1185">Reference proteome</keyword>
<evidence type="ECO:0000313" key="1">
    <source>
        <dbReference type="EMBL" id="KAK9929307.1"/>
    </source>
</evidence>
<reference evidence="1 2" key="1">
    <citation type="journal article" date="2023" name="G3 (Bethesda)">
        <title>A chromosome-length genome assembly and annotation of blackberry (Rubus argutus, cv. 'Hillquist').</title>
        <authorList>
            <person name="Bruna T."/>
            <person name="Aryal R."/>
            <person name="Dudchenko O."/>
            <person name="Sargent D.J."/>
            <person name="Mead D."/>
            <person name="Buti M."/>
            <person name="Cavallini A."/>
            <person name="Hytonen T."/>
            <person name="Andres J."/>
            <person name="Pham M."/>
            <person name="Weisz D."/>
            <person name="Mascagni F."/>
            <person name="Usai G."/>
            <person name="Natali L."/>
            <person name="Bassil N."/>
            <person name="Fernandez G.E."/>
            <person name="Lomsadze A."/>
            <person name="Armour M."/>
            <person name="Olukolu B."/>
            <person name="Poorten T."/>
            <person name="Britton C."/>
            <person name="Davik J."/>
            <person name="Ashrafi H."/>
            <person name="Aiden E.L."/>
            <person name="Borodovsky M."/>
            <person name="Worthington M."/>
        </authorList>
    </citation>
    <scope>NUCLEOTIDE SEQUENCE [LARGE SCALE GENOMIC DNA]</scope>
    <source>
        <strain evidence="1">PI 553951</strain>
    </source>
</reference>
<proteinExistence type="predicted"/>
<dbReference type="EMBL" id="JBEDUW010000005">
    <property type="protein sequence ID" value="KAK9929307.1"/>
    <property type="molecule type" value="Genomic_DNA"/>
</dbReference>
<protein>
    <submittedName>
        <fullName evidence="1">Uncharacterized protein</fullName>
    </submittedName>
</protein>
<organism evidence="1 2">
    <name type="scientific">Rubus argutus</name>
    <name type="common">Southern blackberry</name>
    <dbReference type="NCBI Taxonomy" id="59490"/>
    <lineage>
        <taxon>Eukaryota</taxon>
        <taxon>Viridiplantae</taxon>
        <taxon>Streptophyta</taxon>
        <taxon>Embryophyta</taxon>
        <taxon>Tracheophyta</taxon>
        <taxon>Spermatophyta</taxon>
        <taxon>Magnoliopsida</taxon>
        <taxon>eudicotyledons</taxon>
        <taxon>Gunneridae</taxon>
        <taxon>Pentapetalae</taxon>
        <taxon>rosids</taxon>
        <taxon>fabids</taxon>
        <taxon>Rosales</taxon>
        <taxon>Rosaceae</taxon>
        <taxon>Rosoideae</taxon>
        <taxon>Rosoideae incertae sedis</taxon>
        <taxon>Rubus</taxon>
    </lineage>
</organism>
<dbReference type="Proteomes" id="UP001457282">
    <property type="component" value="Unassembled WGS sequence"/>
</dbReference>
<comment type="caution">
    <text evidence="1">The sequence shown here is derived from an EMBL/GenBank/DDBJ whole genome shotgun (WGS) entry which is preliminary data.</text>
</comment>